<feature type="region of interest" description="Disordered" evidence="2">
    <location>
        <begin position="859"/>
        <end position="887"/>
    </location>
</feature>
<dbReference type="GO" id="GO:0030479">
    <property type="term" value="C:actin cortical patch"/>
    <property type="evidence" value="ECO:0007669"/>
    <property type="project" value="TreeGrafter"/>
</dbReference>
<feature type="compositionally biased region" description="Low complexity" evidence="2">
    <location>
        <begin position="502"/>
        <end position="513"/>
    </location>
</feature>
<dbReference type="PANTHER" id="PTHR47789">
    <property type="entry name" value="LAS SEVENTEEN-BINDING PROTEIN 5"/>
    <property type="match status" value="1"/>
</dbReference>
<feature type="compositionally biased region" description="Low complexity" evidence="2">
    <location>
        <begin position="1078"/>
        <end position="1118"/>
    </location>
</feature>
<evidence type="ECO:0000256" key="1">
    <source>
        <dbReference type="SAM" id="Coils"/>
    </source>
</evidence>
<feature type="compositionally biased region" description="Polar residues" evidence="2">
    <location>
        <begin position="1180"/>
        <end position="1195"/>
    </location>
</feature>
<protein>
    <recommendedName>
        <fullName evidence="3">VHS domain-containing protein</fullName>
    </recommendedName>
</protein>
<dbReference type="OrthoDB" id="10255964at2759"/>
<accession>A0A5C3EXS9</accession>
<dbReference type="GO" id="GO:0006897">
    <property type="term" value="P:endocytosis"/>
    <property type="evidence" value="ECO:0007669"/>
    <property type="project" value="InterPro"/>
</dbReference>
<dbReference type="GO" id="GO:0007034">
    <property type="term" value="P:vacuolar transport"/>
    <property type="evidence" value="ECO:0007669"/>
    <property type="project" value="UniProtKB-ARBA"/>
</dbReference>
<feature type="compositionally biased region" description="Polar residues" evidence="2">
    <location>
        <begin position="282"/>
        <end position="292"/>
    </location>
</feature>
<keyword evidence="5" id="KW-1185">Reference proteome</keyword>
<dbReference type="EMBL" id="OOIP01000005">
    <property type="protein sequence ID" value="SPO37038.1"/>
    <property type="molecule type" value="Genomic_DNA"/>
</dbReference>
<feature type="domain" description="VHS" evidence="3">
    <location>
        <begin position="550"/>
        <end position="672"/>
    </location>
</feature>
<dbReference type="PANTHER" id="PTHR47789:SF2">
    <property type="entry name" value="VHS DOMAIN-CONTAINING PROTEIN"/>
    <property type="match status" value="1"/>
</dbReference>
<feature type="compositionally biased region" description="Acidic residues" evidence="2">
    <location>
        <begin position="1233"/>
        <end position="1243"/>
    </location>
</feature>
<feature type="region of interest" description="Disordered" evidence="2">
    <location>
        <begin position="1"/>
        <end position="477"/>
    </location>
</feature>
<dbReference type="Pfam" id="PF00790">
    <property type="entry name" value="VHS"/>
    <property type="match status" value="1"/>
</dbReference>
<feature type="coiled-coil region" evidence="1">
    <location>
        <begin position="903"/>
        <end position="932"/>
    </location>
</feature>
<evidence type="ECO:0000313" key="4">
    <source>
        <dbReference type="EMBL" id="SPO37038.1"/>
    </source>
</evidence>
<dbReference type="Gene3D" id="1.25.40.90">
    <property type="match status" value="1"/>
</dbReference>
<name>A0A5C3EXS9_9BASI</name>
<dbReference type="InterPro" id="IPR008942">
    <property type="entry name" value="ENTH_VHS"/>
</dbReference>
<feature type="compositionally biased region" description="Polar residues" evidence="2">
    <location>
        <begin position="1033"/>
        <end position="1045"/>
    </location>
</feature>
<organism evidence="4 5">
    <name type="scientific">Pseudozyma flocculosa</name>
    <dbReference type="NCBI Taxonomy" id="84751"/>
    <lineage>
        <taxon>Eukaryota</taxon>
        <taxon>Fungi</taxon>
        <taxon>Dikarya</taxon>
        <taxon>Basidiomycota</taxon>
        <taxon>Ustilaginomycotina</taxon>
        <taxon>Ustilaginomycetes</taxon>
        <taxon>Ustilaginales</taxon>
        <taxon>Ustilaginaceae</taxon>
        <taxon>Pseudozyma</taxon>
    </lineage>
</organism>
<dbReference type="SUPFAM" id="SSF48464">
    <property type="entry name" value="ENTH/VHS domain"/>
    <property type="match status" value="1"/>
</dbReference>
<dbReference type="GO" id="GO:0051666">
    <property type="term" value="P:actin cortical patch localization"/>
    <property type="evidence" value="ECO:0007669"/>
    <property type="project" value="TreeGrafter"/>
</dbReference>
<proteinExistence type="predicted"/>
<dbReference type="GO" id="GO:0035091">
    <property type="term" value="F:phosphatidylinositol binding"/>
    <property type="evidence" value="ECO:0007669"/>
    <property type="project" value="InterPro"/>
</dbReference>
<feature type="compositionally biased region" description="Gly residues" evidence="2">
    <location>
        <begin position="373"/>
        <end position="382"/>
    </location>
</feature>
<evidence type="ECO:0000259" key="3">
    <source>
        <dbReference type="PROSITE" id="PS50179"/>
    </source>
</evidence>
<gene>
    <name evidence="4" type="ORF">PSFLO_02510</name>
</gene>
<feature type="region of interest" description="Disordered" evidence="2">
    <location>
        <begin position="1172"/>
        <end position="1268"/>
    </location>
</feature>
<sequence>MKRLFKPKDANVITPLPLGDESRDPPQLQQRDYLPPSPSPFPSDYDFRAGQGAQPGFPPDAESTPSSRRQQQRHSSHQPPIRSPYSNPPLQSHRSRDPLQQPSAFPAPQFSPSGRPQSYQLFDAGPQPRPHDGGRQPFQQHQHHPSAPSNYPVSPRGHPAATLVGTPTGNGPAGRSRVVGQAETAADAWPSRRQSSSGHASGAVDSDRDTDSDDESAYRQSRVLNSLVPRTTNHAAIGADPDVAMSGSGHGGHGSGSSGHARMENSSSGMPGRASQPMGPHHSNQGSVASRTSVERPPWNSAEGRPPSSLQRERSTGEGEGVARRGALGMRRWRSTRKQRDQASVGGEGVTDGYLDQPDGEAQPQRSSWRFGRAGGGGGGSGPTPAAYPVYAGQGEEGPETLLSVGSTGSRDRRLDPAEPSADRKKGRAKGPKKLFGFGSDGKESKGPAARVNGAPAAGPEAEDRGDVPYHSYAPDARPDLLTAQHGERLERSLPPTPSSPQPAAAASSSASSSRKDHWYDRKAKKKGNKLSKEAERELEGIVTAKVGWLCAQQTAADDWEVVLSLAEAVSYSEAASKEAARALRKEFKYGTMPAQKRAARVWAVLTMNSSDRFKLQIASKRFLDVVEETISSPKTPLSVKETMLRVLGVLAYEFRTDSELSSVTRCWNKVKPSDRPIGGEALSPDLEEFSLAGGGGGGGANEVQPSFARQASNHEQWQPRSGAMMADMAAADADAPPPLLRPHMDRNHASFDRRHAAPSHASGPTAAAARTTTALPPMQPFDRHPADVPSPGSFGAMPTLDADVRKLHEECQIARSNANVLIETMLNEGMRPDTLELIDEFHRKAVDSQEFLMSQVPWASAQADRSRDAPDQERAATGAAPPSESTWQERLLSDLLESHGRCVEAARMVDEARQQAEADEEERRVTELSKVEVRVDRSALVEDAETGELYYNSNSGAGRRHAADDRAGAAMGGTSSGGSGINGAGYLGAGPAESSGSRSPSPYHAMGAAGSSAGGSGGRLSQSSAALPSMALPTSPTPSQQAAFASSPLPHQQPRVSRPLPVPGSDRSSSHGHDRQSATSQASYAASSSAGSINGASGGDAESAAHSRQASSASSLAFASRNPYASLAPSSVSAEAAVAAAATAGGAATNPFARAGDIDVDPLALRIGSAFNLGPSPPSSNMAPPTRPTINTGAPQPHPPPLPPHPRTRGQAESTDRPRQRHGGHDNGGDDRGDDDDDDDGDSILTPIVPSEKALGKRRQVSVRLSE</sequence>
<feature type="compositionally biased region" description="Basic and acidic residues" evidence="2">
    <location>
        <begin position="1215"/>
        <end position="1232"/>
    </location>
</feature>
<evidence type="ECO:0000256" key="2">
    <source>
        <dbReference type="SAM" id="MobiDB-lite"/>
    </source>
</evidence>
<feature type="compositionally biased region" description="Pro residues" evidence="2">
    <location>
        <begin position="1197"/>
        <end position="1206"/>
    </location>
</feature>
<dbReference type="GO" id="GO:0043130">
    <property type="term" value="F:ubiquitin binding"/>
    <property type="evidence" value="ECO:0007669"/>
    <property type="project" value="InterPro"/>
</dbReference>
<dbReference type="GO" id="GO:0007015">
    <property type="term" value="P:actin filament organization"/>
    <property type="evidence" value="ECO:0007669"/>
    <property type="project" value="InterPro"/>
</dbReference>
<feature type="compositionally biased region" description="Gly residues" evidence="2">
    <location>
        <begin position="971"/>
        <end position="989"/>
    </location>
</feature>
<reference evidence="4 5" key="1">
    <citation type="submission" date="2018-03" db="EMBL/GenBank/DDBJ databases">
        <authorList>
            <person name="Guldener U."/>
        </authorList>
    </citation>
    <scope>NUCLEOTIDE SEQUENCE [LARGE SCALE GENOMIC DNA]</scope>
    <source>
        <strain evidence="4 5">DAOM196992</strain>
    </source>
</reference>
<feature type="region of interest" description="Disordered" evidence="2">
    <location>
        <begin position="491"/>
        <end position="535"/>
    </location>
</feature>
<dbReference type="Proteomes" id="UP000323386">
    <property type="component" value="Unassembled WGS sequence"/>
</dbReference>
<feature type="compositionally biased region" description="Gly residues" evidence="2">
    <location>
        <begin position="248"/>
        <end position="257"/>
    </location>
</feature>
<dbReference type="PROSITE" id="PS50179">
    <property type="entry name" value="VHS"/>
    <property type="match status" value="1"/>
</dbReference>
<evidence type="ECO:0000313" key="5">
    <source>
        <dbReference type="Proteomes" id="UP000323386"/>
    </source>
</evidence>
<dbReference type="AlphaFoldDB" id="A0A5C3EXS9"/>
<dbReference type="InterPro" id="IPR002014">
    <property type="entry name" value="VHS_dom"/>
</dbReference>
<dbReference type="InterPro" id="IPR045007">
    <property type="entry name" value="LSB5"/>
</dbReference>
<dbReference type="CDD" id="cd16980">
    <property type="entry name" value="VHS_Lsb5"/>
    <property type="match status" value="1"/>
</dbReference>
<feature type="compositionally biased region" description="Basic and acidic residues" evidence="2">
    <location>
        <begin position="410"/>
        <end position="424"/>
    </location>
</feature>
<feature type="compositionally biased region" description="Basic and acidic residues" evidence="2">
    <location>
        <begin position="865"/>
        <end position="875"/>
    </location>
</feature>
<feature type="compositionally biased region" description="Low complexity" evidence="2">
    <location>
        <begin position="100"/>
        <end position="113"/>
    </location>
</feature>
<dbReference type="SMART" id="SM00288">
    <property type="entry name" value="VHS"/>
    <property type="match status" value="1"/>
</dbReference>
<feature type="compositionally biased region" description="Polar residues" evidence="2">
    <location>
        <begin position="218"/>
        <end position="234"/>
    </location>
</feature>
<feature type="region of interest" description="Disordered" evidence="2">
    <location>
        <begin position="951"/>
        <end position="1118"/>
    </location>
</feature>
<keyword evidence="1" id="KW-0175">Coiled coil</keyword>
<feature type="compositionally biased region" description="Basic and acidic residues" evidence="2">
    <location>
        <begin position="311"/>
        <end position="323"/>
    </location>
</feature>